<feature type="compositionally biased region" description="Basic and acidic residues" evidence="12">
    <location>
        <begin position="407"/>
        <end position="417"/>
    </location>
</feature>
<comment type="subcellular location">
    <subcellularLocation>
        <location evidence="1">Cell membrane</location>
        <topology evidence="1">Lipid-anchor</topology>
    </subcellularLocation>
</comment>
<evidence type="ECO:0000256" key="11">
    <source>
        <dbReference type="PROSITE-ProRule" id="PRU10141"/>
    </source>
</evidence>
<feature type="region of interest" description="Disordered" evidence="12">
    <location>
        <begin position="1"/>
        <end position="70"/>
    </location>
</feature>
<evidence type="ECO:0000256" key="1">
    <source>
        <dbReference type="ARBA" id="ARBA00004193"/>
    </source>
</evidence>
<dbReference type="FunFam" id="3.30.200.20:FF:000266">
    <property type="entry name" value="probable serine/threonine-protein kinase RLCKVII"/>
    <property type="match status" value="1"/>
</dbReference>
<feature type="compositionally biased region" description="Polar residues" evidence="12">
    <location>
        <begin position="549"/>
        <end position="561"/>
    </location>
</feature>
<dbReference type="AlphaFoldDB" id="A0A3Q7G523"/>
<reference evidence="14" key="1">
    <citation type="journal article" date="2012" name="Nature">
        <title>The tomato genome sequence provides insights into fleshy fruit evolution.</title>
        <authorList>
            <consortium name="Tomato Genome Consortium"/>
        </authorList>
    </citation>
    <scope>NUCLEOTIDE SEQUENCE [LARGE SCALE GENOMIC DNA]</scope>
    <source>
        <strain evidence="14">cv. Heinz 1706</strain>
    </source>
</reference>
<dbReference type="PROSITE" id="PS00109">
    <property type="entry name" value="PROTEIN_KINASE_TYR"/>
    <property type="match status" value="1"/>
</dbReference>
<dbReference type="GO" id="GO:0004672">
    <property type="term" value="F:protein kinase activity"/>
    <property type="evidence" value="ECO:0000318"/>
    <property type="project" value="GO_Central"/>
</dbReference>
<keyword evidence="8 11" id="KW-0067">ATP-binding</keyword>
<keyword evidence="7" id="KW-0418">Kinase</keyword>
<dbReference type="GO" id="GO:0005524">
    <property type="term" value="F:ATP binding"/>
    <property type="evidence" value="ECO:0007669"/>
    <property type="project" value="UniProtKB-UniRule"/>
</dbReference>
<organism evidence="14">
    <name type="scientific">Solanum lycopersicum</name>
    <name type="common">Tomato</name>
    <name type="synonym">Lycopersicon esculentum</name>
    <dbReference type="NCBI Taxonomy" id="4081"/>
    <lineage>
        <taxon>Eukaryota</taxon>
        <taxon>Viridiplantae</taxon>
        <taxon>Streptophyta</taxon>
        <taxon>Embryophyta</taxon>
        <taxon>Tracheophyta</taxon>
        <taxon>Spermatophyta</taxon>
        <taxon>Magnoliopsida</taxon>
        <taxon>eudicotyledons</taxon>
        <taxon>Gunneridae</taxon>
        <taxon>Pentapetalae</taxon>
        <taxon>asterids</taxon>
        <taxon>lamiids</taxon>
        <taxon>Solanales</taxon>
        <taxon>Solanaceae</taxon>
        <taxon>Solanoideae</taxon>
        <taxon>Solaneae</taxon>
        <taxon>Solanum</taxon>
        <taxon>Solanum subgen. Lycopersicon</taxon>
    </lineage>
</organism>
<evidence type="ECO:0000313" key="14">
    <source>
        <dbReference type="EnsemblPlants" id="Solyc04g050970.3.1"/>
    </source>
</evidence>
<dbReference type="PROSITE" id="PS00107">
    <property type="entry name" value="PROTEIN_KINASE_ATP"/>
    <property type="match status" value="1"/>
</dbReference>
<keyword evidence="10" id="KW-0449">Lipoprotein</keyword>
<keyword evidence="4" id="KW-0723">Serine/threonine-protein kinase</keyword>
<dbReference type="Gene3D" id="3.30.200.20">
    <property type="entry name" value="Phosphorylase Kinase, domain 1"/>
    <property type="match status" value="1"/>
</dbReference>
<dbReference type="OrthoDB" id="4062651at2759"/>
<feature type="domain" description="Protein kinase" evidence="13">
    <location>
        <begin position="86"/>
        <end position="362"/>
    </location>
</feature>
<dbReference type="InterPro" id="IPR008266">
    <property type="entry name" value="Tyr_kinase_AS"/>
</dbReference>
<evidence type="ECO:0000256" key="10">
    <source>
        <dbReference type="ARBA" id="ARBA00023288"/>
    </source>
</evidence>
<dbReference type="CDD" id="cd14066">
    <property type="entry name" value="STKc_IRAK"/>
    <property type="match status" value="1"/>
</dbReference>
<dbReference type="InterPro" id="IPR011009">
    <property type="entry name" value="Kinase-like_dom_sf"/>
</dbReference>
<feature type="compositionally biased region" description="Low complexity" evidence="12">
    <location>
        <begin position="529"/>
        <end position="538"/>
    </location>
</feature>
<sequence length="561" mass="62382">MSCLPCFQSKKTNEPPVQDKPVPVARPANDHPSSSPHFENNYKASCENGNNNNNRTDHGSSPVENGDSSNAKTFTFRELASATKNFRQECLIGEGGFGRVFKGTLQGGEVVAVKQLDRTGTQGNKDFQVEVLLLSLLNHQNLVNLIGYCADGDQRMLVYEYRPMGSLADHLIDIKEDQKPLDWQNRMKIASGAAEGLEYLHEKANPPIIYRDLRTTNILLDEDFTPRLSDYGLAKLAGGGNKSHISPRVMGTYGYSAPEYERSGELSFKSDVYSFGVVLLEIITGRRAVDTTRLTEEQNLVAWAQPIFRNPKRFREMADPLLKNKFPERSLNQAVGVAAMCLQEEPSVRPLISDVVAALTTLNVDEPIPESPQSPEKDNTDEYEQKSSDNEALSNKNEDESSEDDQDNVHYNKKIDINKNVFDSDEDDGASSDYGYGSTSGSSENEKEDISLEPGGGIPTKFVKWSSESKRKSKIKSSSRAIRSTSRRKSKVKRSESIISNDDTEKDTFNLKDNNNHRQQKNAKSKTVSFSGFSSQSSDDAESDGENDIGSNQSRHVQFRS</sequence>
<dbReference type="PaxDb" id="4081-Solyc04g050970.2.1"/>
<dbReference type="RefSeq" id="XP_019069096.1">
    <property type="nucleotide sequence ID" value="XM_019213551.3"/>
</dbReference>
<evidence type="ECO:0000256" key="4">
    <source>
        <dbReference type="ARBA" id="ARBA00022527"/>
    </source>
</evidence>
<keyword evidence="3" id="KW-1003">Cell membrane</keyword>
<accession>A0A3Q7G523</accession>
<feature type="binding site" evidence="11">
    <location>
        <position position="114"/>
    </location>
    <ligand>
        <name>ATP</name>
        <dbReference type="ChEBI" id="CHEBI:30616"/>
    </ligand>
</feature>
<keyword evidence="15" id="KW-1185">Reference proteome</keyword>
<comment type="similarity">
    <text evidence="2">Belongs to the protein kinase superfamily. Ser/Thr protein kinase family.</text>
</comment>
<proteinExistence type="inferred from homology"/>
<evidence type="ECO:0000256" key="7">
    <source>
        <dbReference type="ARBA" id="ARBA00022777"/>
    </source>
</evidence>
<keyword evidence="9" id="KW-0472">Membrane</keyword>
<reference evidence="14" key="2">
    <citation type="submission" date="2019-01" db="UniProtKB">
        <authorList>
            <consortium name="EnsemblPlants"/>
        </authorList>
    </citation>
    <scope>IDENTIFICATION</scope>
    <source>
        <strain evidence="14">cv. Heinz 1706</strain>
    </source>
</reference>
<dbReference type="Gramene" id="Solyc04g050970.3.1">
    <property type="protein sequence ID" value="Solyc04g050970.3.1"/>
    <property type="gene ID" value="Solyc04g050970.3"/>
</dbReference>
<evidence type="ECO:0000259" key="13">
    <source>
        <dbReference type="PROSITE" id="PS50011"/>
    </source>
</evidence>
<dbReference type="GO" id="GO:0010183">
    <property type="term" value="P:pollen tube guidance"/>
    <property type="evidence" value="ECO:0007669"/>
    <property type="project" value="UniProtKB-ARBA"/>
</dbReference>
<dbReference type="GO" id="GO:0090404">
    <property type="term" value="C:pollen tube tip"/>
    <property type="evidence" value="ECO:0007669"/>
    <property type="project" value="UniProtKB-ARBA"/>
</dbReference>
<dbReference type="OMA" id="KSHISPR"/>
<dbReference type="PANTHER" id="PTHR47985">
    <property type="entry name" value="OS07G0668900 PROTEIN"/>
    <property type="match status" value="1"/>
</dbReference>
<dbReference type="PROSITE" id="PS50011">
    <property type="entry name" value="PROTEIN_KINASE_DOM"/>
    <property type="match status" value="1"/>
</dbReference>
<dbReference type="Proteomes" id="UP000004994">
    <property type="component" value="Chromosome 4"/>
</dbReference>
<dbReference type="GO" id="GO:0005886">
    <property type="term" value="C:plasma membrane"/>
    <property type="evidence" value="ECO:0007669"/>
    <property type="project" value="UniProtKB-SubCell"/>
</dbReference>
<evidence type="ECO:0000256" key="12">
    <source>
        <dbReference type="SAM" id="MobiDB-lite"/>
    </source>
</evidence>
<dbReference type="InParanoid" id="A0A3Q7G523"/>
<feature type="region of interest" description="Disordered" evidence="12">
    <location>
        <begin position="363"/>
        <end position="561"/>
    </location>
</feature>
<dbReference type="Gene3D" id="1.10.510.10">
    <property type="entry name" value="Transferase(Phosphotransferase) domain 1"/>
    <property type="match status" value="1"/>
</dbReference>
<evidence type="ECO:0000256" key="9">
    <source>
        <dbReference type="ARBA" id="ARBA00023136"/>
    </source>
</evidence>
<dbReference type="KEGG" id="sly:101267109"/>
<dbReference type="FunFam" id="1.10.510.10:FF:000032">
    <property type="entry name" value="Serine/threonine-protein kinase PBS1"/>
    <property type="match status" value="1"/>
</dbReference>
<evidence type="ECO:0000256" key="6">
    <source>
        <dbReference type="ARBA" id="ARBA00022741"/>
    </source>
</evidence>
<dbReference type="Pfam" id="PF00069">
    <property type="entry name" value="Pkinase"/>
    <property type="match status" value="1"/>
</dbReference>
<evidence type="ECO:0000256" key="3">
    <source>
        <dbReference type="ARBA" id="ARBA00022475"/>
    </source>
</evidence>
<dbReference type="GO" id="GO:0004674">
    <property type="term" value="F:protein serine/threonine kinase activity"/>
    <property type="evidence" value="ECO:0007669"/>
    <property type="project" value="UniProtKB-KW"/>
</dbReference>
<name>A0A3Q7G523_SOLLC</name>
<keyword evidence="5" id="KW-0808">Transferase</keyword>
<feature type="compositionally biased region" description="Basic and acidic residues" evidence="12">
    <location>
        <begin position="506"/>
        <end position="516"/>
    </location>
</feature>
<dbReference type="EnsemblPlants" id="Solyc04g050970.3.1">
    <property type="protein sequence ID" value="Solyc04g050970.3.1"/>
    <property type="gene ID" value="Solyc04g050970.3"/>
</dbReference>
<protein>
    <recommendedName>
        <fullName evidence="13">Protein kinase domain-containing protein</fullName>
    </recommendedName>
</protein>
<dbReference type="SUPFAM" id="SSF56112">
    <property type="entry name" value="Protein kinase-like (PK-like)"/>
    <property type="match status" value="1"/>
</dbReference>
<evidence type="ECO:0000256" key="8">
    <source>
        <dbReference type="ARBA" id="ARBA00022840"/>
    </source>
</evidence>
<keyword evidence="6 11" id="KW-0547">Nucleotide-binding</keyword>
<evidence type="ECO:0000313" key="15">
    <source>
        <dbReference type="Proteomes" id="UP000004994"/>
    </source>
</evidence>
<feature type="compositionally biased region" description="Basic and acidic residues" evidence="12">
    <location>
        <begin position="375"/>
        <end position="389"/>
    </location>
</feature>
<dbReference type="InterPro" id="IPR000719">
    <property type="entry name" value="Prot_kinase_dom"/>
</dbReference>
<gene>
    <name evidence="14" type="primary">LOC101267109</name>
</gene>
<dbReference type="InterPro" id="IPR017441">
    <property type="entry name" value="Protein_kinase_ATP_BS"/>
</dbReference>
<feature type="compositionally biased region" description="Low complexity" evidence="12">
    <location>
        <begin position="431"/>
        <end position="443"/>
    </location>
</feature>
<evidence type="ECO:0000256" key="2">
    <source>
        <dbReference type="ARBA" id="ARBA00008684"/>
    </source>
</evidence>
<evidence type="ECO:0000256" key="5">
    <source>
        <dbReference type="ARBA" id="ARBA00022679"/>
    </source>
</evidence>
<dbReference type="PANTHER" id="PTHR47985:SF17">
    <property type="entry name" value="SERINE_THREONINE-PROTEIN KINASE CDL1-LIKE"/>
    <property type="match status" value="1"/>
</dbReference>
<dbReference type="GeneID" id="101267109"/>